<protein>
    <submittedName>
        <fullName evidence="1">Uncharacterized protein</fullName>
    </submittedName>
</protein>
<dbReference type="Proteomes" id="UP001558534">
    <property type="component" value="Unassembled WGS sequence"/>
</dbReference>
<sequence>MNKRMFGKIFLSVLLIATLFVTTAITPLTLAQTSIPEEYNGLAETFKDFNKNYSEMPEEKTNDLKKELLTLIEQGTIKLQSNGELDFKDIQSKQNGENNVLYMPIEYKNIESTLNISALTVIFDNKGELVNYDERKIVADDKNYTSQIEIYTDGVLTKSENVQLTKEDFMITPEKEKNSDSILSFLKPDTAEAASWASKFFNCLDDQGVPGWVYKTLSVVCGIACATAVLCVPCAVGAALVFEADIMYCVGKANGNY</sequence>
<name>A0ABV3W5X3_9BACI</name>
<dbReference type="RefSeq" id="WP_368638741.1">
    <property type="nucleotide sequence ID" value="NZ_JBFRHK010000035.1"/>
</dbReference>
<keyword evidence="2" id="KW-1185">Reference proteome</keyword>
<accession>A0ABV3W5X3</accession>
<gene>
    <name evidence="1" type="ORF">AB1300_25195</name>
</gene>
<evidence type="ECO:0000313" key="2">
    <source>
        <dbReference type="Proteomes" id="UP001558534"/>
    </source>
</evidence>
<proteinExistence type="predicted"/>
<comment type="caution">
    <text evidence="1">The sequence shown here is derived from an EMBL/GenBank/DDBJ whole genome shotgun (WGS) entry which is preliminary data.</text>
</comment>
<reference evidence="1 2" key="1">
    <citation type="submission" date="2024-07" db="EMBL/GenBank/DDBJ databases">
        <title>Characterization of a bacterium isolated from hydrolysated instant sea cucumber by whole-genome sequencing and metabolomics.</title>
        <authorList>
            <person name="Luo X."/>
            <person name="Zhang Z."/>
            <person name="Zheng Z."/>
            <person name="Zhang W."/>
            <person name="Ming T."/>
            <person name="Jiao L."/>
            <person name="Su X."/>
            <person name="Kong F."/>
            <person name="Xu J."/>
        </authorList>
    </citation>
    <scope>NUCLEOTIDE SEQUENCE [LARGE SCALE GENOMIC DNA]</scope>
    <source>
        <strain evidence="1 2">XL-2024</strain>
    </source>
</reference>
<dbReference type="EMBL" id="JBFRHK010000035">
    <property type="protein sequence ID" value="MEX3748359.1"/>
    <property type="molecule type" value="Genomic_DNA"/>
</dbReference>
<organism evidence="1 2">
    <name type="scientific">Lysinibacillus xylanilyticus</name>
    <dbReference type="NCBI Taxonomy" id="582475"/>
    <lineage>
        <taxon>Bacteria</taxon>
        <taxon>Bacillati</taxon>
        <taxon>Bacillota</taxon>
        <taxon>Bacilli</taxon>
        <taxon>Bacillales</taxon>
        <taxon>Bacillaceae</taxon>
        <taxon>Lysinibacillus</taxon>
    </lineage>
</organism>
<evidence type="ECO:0000313" key="1">
    <source>
        <dbReference type="EMBL" id="MEX3748359.1"/>
    </source>
</evidence>